<dbReference type="InterPro" id="IPR014940">
    <property type="entry name" value="BAAT_C"/>
</dbReference>
<dbReference type="GO" id="GO:0047617">
    <property type="term" value="F:fatty acyl-CoA hydrolase activity"/>
    <property type="evidence" value="ECO:0007669"/>
    <property type="project" value="TreeGrafter"/>
</dbReference>
<dbReference type="Proteomes" id="UP000305906">
    <property type="component" value="Unassembled WGS sequence"/>
</dbReference>
<gene>
    <name evidence="2" type="ORF">FE633_46225</name>
</gene>
<dbReference type="Gene3D" id="3.40.50.1820">
    <property type="entry name" value="alpha/beta hydrolase"/>
    <property type="match status" value="1"/>
</dbReference>
<organism evidence="2 3">
    <name type="scientific">Streptomyces montanus</name>
    <dbReference type="NCBI Taxonomy" id="2580423"/>
    <lineage>
        <taxon>Bacteria</taxon>
        <taxon>Bacillati</taxon>
        <taxon>Actinomycetota</taxon>
        <taxon>Actinomycetes</taxon>
        <taxon>Kitasatosporales</taxon>
        <taxon>Streptomycetaceae</taxon>
        <taxon>Streptomyces</taxon>
    </lineage>
</organism>
<proteinExistence type="predicted"/>
<reference evidence="2 3" key="1">
    <citation type="submission" date="2019-05" db="EMBL/GenBank/DDBJ databases">
        <title>Streptomyces sp. NEAU-C151, a novel actinomycete isolated from soil.</title>
        <authorList>
            <person name="Han L."/>
            <person name="Jiang H."/>
        </authorList>
    </citation>
    <scope>NUCLEOTIDE SEQUENCE [LARGE SCALE GENOMIC DNA]</scope>
    <source>
        <strain evidence="2 3">NEAU-C151</strain>
    </source>
</reference>
<dbReference type="PANTHER" id="PTHR10824:SF4">
    <property type="entry name" value="ACYL-COENZYME A THIOESTERASE 1-LIKE"/>
    <property type="match status" value="1"/>
</dbReference>
<name>A0A5R9FG42_9ACTN</name>
<dbReference type="SUPFAM" id="SSF53474">
    <property type="entry name" value="alpha/beta-Hydrolases"/>
    <property type="match status" value="1"/>
</dbReference>
<comment type="caution">
    <text evidence="2">The sequence shown here is derived from an EMBL/GenBank/DDBJ whole genome shotgun (WGS) entry which is preliminary data.</text>
</comment>
<evidence type="ECO:0000313" key="3">
    <source>
        <dbReference type="Proteomes" id="UP000305906"/>
    </source>
</evidence>
<dbReference type="EMBL" id="VBZC01000125">
    <property type="protein sequence ID" value="TLS39564.1"/>
    <property type="molecule type" value="Genomic_DNA"/>
</dbReference>
<evidence type="ECO:0000259" key="1">
    <source>
        <dbReference type="Pfam" id="PF08840"/>
    </source>
</evidence>
<dbReference type="PANTHER" id="PTHR10824">
    <property type="entry name" value="ACYL-COENZYME A THIOESTERASE-RELATED"/>
    <property type="match status" value="1"/>
</dbReference>
<keyword evidence="3" id="KW-1185">Reference proteome</keyword>
<evidence type="ECO:0000313" key="2">
    <source>
        <dbReference type="EMBL" id="TLS39564.1"/>
    </source>
</evidence>
<dbReference type="GO" id="GO:0006637">
    <property type="term" value="P:acyl-CoA metabolic process"/>
    <property type="evidence" value="ECO:0007669"/>
    <property type="project" value="TreeGrafter"/>
</dbReference>
<protein>
    <submittedName>
        <fullName evidence="2">Acyl-CoA thioesterase</fullName>
    </submittedName>
</protein>
<sequence>MGIAEHEVTTPSEGVLLEPAGGSGAGVLVLAGSSGRVDRQRARLLAQQGLLALAIRWFGGPGQPAGICEIPLETFVAAVELLRSRGAERVGILGVSKGAEAALLTAVREPRVDVVVAVSPTALVWCNVGPGLDGRRRPYRSSWTWRGRPLPFVPMDDSWQPAGKTDGPVAIRGWYDLSERTFAQHLDAAAIPVEKARADVLLVAGGDDAMWPSQRYAEQLAARRRAAGASVHLIARDDAGHRPRFPGESPAEASQTFLYGGTPSADALLGEVAWAPIVDALRPAQGAAGSRQ</sequence>
<dbReference type="AlphaFoldDB" id="A0A5R9FG42"/>
<accession>A0A5R9FG42</accession>
<feature type="domain" description="BAAT/Acyl-CoA thioester hydrolase C-terminal" evidence="1">
    <location>
        <begin position="71"/>
        <end position="279"/>
    </location>
</feature>
<dbReference type="InterPro" id="IPR029058">
    <property type="entry name" value="AB_hydrolase_fold"/>
</dbReference>
<dbReference type="Pfam" id="PF08840">
    <property type="entry name" value="BAAT_C"/>
    <property type="match status" value="1"/>
</dbReference>
<dbReference type="GO" id="GO:0006631">
    <property type="term" value="P:fatty acid metabolic process"/>
    <property type="evidence" value="ECO:0007669"/>
    <property type="project" value="TreeGrafter"/>
</dbReference>